<evidence type="ECO:0000313" key="13">
    <source>
        <dbReference type="Proteomes" id="UP000054477"/>
    </source>
</evidence>
<dbReference type="InterPro" id="IPR020568">
    <property type="entry name" value="Ribosomal_Su5_D2-typ_SF"/>
</dbReference>
<dbReference type="GO" id="GO:0034475">
    <property type="term" value="P:U4 snRNA 3'-end processing"/>
    <property type="evidence" value="ECO:0007669"/>
    <property type="project" value="TreeGrafter"/>
</dbReference>
<keyword evidence="5" id="KW-0698">rRNA processing</keyword>
<evidence type="ECO:0000259" key="10">
    <source>
        <dbReference type="Pfam" id="PF01138"/>
    </source>
</evidence>
<evidence type="ECO:0000313" key="12">
    <source>
        <dbReference type="EMBL" id="KIJ94731.1"/>
    </source>
</evidence>
<dbReference type="GO" id="GO:0034473">
    <property type="term" value="P:U1 snRNA 3'-end processing"/>
    <property type="evidence" value="ECO:0007669"/>
    <property type="project" value="TreeGrafter"/>
</dbReference>
<dbReference type="InterPro" id="IPR001247">
    <property type="entry name" value="ExoRNase_PH_dom1"/>
</dbReference>
<dbReference type="SUPFAM" id="SSF55666">
    <property type="entry name" value="Ribonuclease PH domain 2-like"/>
    <property type="match status" value="1"/>
</dbReference>
<dbReference type="GO" id="GO:0035925">
    <property type="term" value="F:mRNA 3'-UTR AU-rich region binding"/>
    <property type="evidence" value="ECO:0007669"/>
    <property type="project" value="TreeGrafter"/>
</dbReference>
<dbReference type="SUPFAM" id="SSF54211">
    <property type="entry name" value="Ribosomal protein S5 domain 2-like"/>
    <property type="match status" value="1"/>
</dbReference>
<proteinExistence type="inferred from homology"/>
<evidence type="ECO:0000256" key="2">
    <source>
        <dbReference type="ARBA" id="ARBA00004604"/>
    </source>
</evidence>
<evidence type="ECO:0000259" key="11">
    <source>
        <dbReference type="Pfam" id="PF03725"/>
    </source>
</evidence>
<dbReference type="OrthoDB" id="45882at2759"/>
<dbReference type="GO" id="GO:0071028">
    <property type="term" value="P:nuclear mRNA surveillance"/>
    <property type="evidence" value="ECO:0007669"/>
    <property type="project" value="TreeGrafter"/>
</dbReference>
<sequence length="273" mass="29630">MTTTSDIFQRLHPRAYLERFLAEHVRPDGRPFDVGRDLGVNVGSISTADGSALVRLGNTTVVCGVKAEIAEPELDVGLQGFLVPNLDLPAMCSPRFKPGPPSEEAQVLSDRLNDALVASHILPLTSLSIHPNKAAWVLYVDAICINYDGNVFDAALIAMVEALRNTQLPKATYDEETGRTTCSRKIKVPLELDHTHLPVPLSFGVFDSTHALADPTSFEEPLLDTTISIILSNTNPDHLISVTQLGAGHDALLSCIEAAKARCREIVGRDIYK</sequence>
<dbReference type="GO" id="GO:0005730">
    <property type="term" value="C:nucleolus"/>
    <property type="evidence" value="ECO:0007669"/>
    <property type="project" value="UniProtKB-SubCell"/>
</dbReference>
<evidence type="ECO:0000256" key="8">
    <source>
        <dbReference type="ARBA" id="ARBA00023242"/>
    </source>
</evidence>
<dbReference type="GO" id="GO:0071038">
    <property type="term" value="P:TRAMP-dependent tRNA surveillance pathway"/>
    <property type="evidence" value="ECO:0007669"/>
    <property type="project" value="TreeGrafter"/>
</dbReference>
<dbReference type="InterPro" id="IPR050590">
    <property type="entry name" value="Exosome_comp_Rrp42_subfam"/>
</dbReference>
<evidence type="ECO:0000256" key="3">
    <source>
        <dbReference type="ARBA" id="ARBA00006678"/>
    </source>
</evidence>
<dbReference type="HOGENOM" id="CLU_038194_3_1_1"/>
<name>A0A0C9XAJ4_9AGAR</name>
<keyword evidence="7" id="KW-0694">RNA-binding</keyword>
<dbReference type="STRING" id="1095629.A0A0C9XAJ4"/>
<evidence type="ECO:0000256" key="4">
    <source>
        <dbReference type="ARBA" id="ARBA00022490"/>
    </source>
</evidence>
<dbReference type="InterPro" id="IPR027408">
    <property type="entry name" value="PNPase/RNase_PH_dom_sf"/>
</dbReference>
<comment type="subcellular location">
    <subcellularLocation>
        <location evidence="1">Cytoplasm</location>
    </subcellularLocation>
    <subcellularLocation>
        <location evidence="2">Nucleus</location>
        <location evidence="2">Nucleolus</location>
    </subcellularLocation>
</comment>
<dbReference type="InterPro" id="IPR036345">
    <property type="entry name" value="ExoRNase_PH_dom2_sf"/>
</dbReference>
<dbReference type="Proteomes" id="UP000054477">
    <property type="component" value="Unassembled WGS sequence"/>
</dbReference>
<organism evidence="12 13">
    <name type="scientific">Laccaria amethystina LaAM-08-1</name>
    <dbReference type="NCBI Taxonomy" id="1095629"/>
    <lineage>
        <taxon>Eukaryota</taxon>
        <taxon>Fungi</taxon>
        <taxon>Dikarya</taxon>
        <taxon>Basidiomycota</taxon>
        <taxon>Agaricomycotina</taxon>
        <taxon>Agaricomycetes</taxon>
        <taxon>Agaricomycetidae</taxon>
        <taxon>Agaricales</taxon>
        <taxon>Agaricineae</taxon>
        <taxon>Hydnangiaceae</taxon>
        <taxon>Laccaria</taxon>
    </lineage>
</organism>
<evidence type="ECO:0000256" key="5">
    <source>
        <dbReference type="ARBA" id="ARBA00022552"/>
    </source>
</evidence>
<keyword evidence="6" id="KW-0271">Exosome</keyword>
<feature type="domain" description="Exoribonuclease phosphorolytic" evidence="11">
    <location>
        <begin position="196"/>
        <end position="261"/>
    </location>
</feature>
<dbReference type="GO" id="GO:0034476">
    <property type="term" value="P:U5 snRNA 3'-end processing"/>
    <property type="evidence" value="ECO:0007669"/>
    <property type="project" value="TreeGrafter"/>
</dbReference>
<dbReference type="GO" id="GO:0000176">
    <property type="term" value="C:nuclear exosome (RNase complex)"/>
    <property type="evidence" value="ECO:0007669"/>
    <property type="project" value="TreeGrafter"/>
</dbReference>
<keyword evidence="8" id="KW-0539">Nucleus</keyword>
<keyword evidence="4" id="KW-0963">Cytoplasm</keyword>
<dbReference type="GO" id="GO:0016075">
    <property type="term" value="P:rRNA catabolic process"/>
    <property type="evidence" value="ECO:0007669"/>
    <property type="project" value="TreeGrafter"/>
</dbReference>
<dbReference type="PANTHER" id="PTHR11097:SF9">
    <property type="entry name" value="EXOSOME COMPLEX COMPONENT RRP43"/>
    <property type="match status" value="1"/>
</dbReference>
<dbReference type="InterPro" id="IPR033196">
    <property type="entry name" value="Rrp43"/>
</dbReference>
<reference evidence="12 13" key="1">
    <citation type="submission" date="2014-04" db="EMBL/GenBank/DDBJ databases">
        <authorList>
            <consortium name="DOE Joint Genome Institute"/>
            <person name="Kuo A."/>
            <person name="Kohler A."/>
            <person name="Nagy L.G."/>
            <person name="Floudas D."/>
            <person name="Copeland A."/>
            <person name="Barry K.W."/>
            <person name="Cichocki N."/>
            <person name="Veneault-Fourrey C."/>
            <person name="LaButti K."/>
            <person name="Lindquist E.A."/>
            <person name="Lipzen A."/>
            <person name="Lundell T."/>
            <person name="Morin E."/>
            <person name="Murat C."/>
            <person name="Sun H."/>
            <person name="Tunlid A."/>
            <person name="Henrissat B."/>
            <person name="Grigoriev I.V."/>
            <person name="Hibbett D.S."/>
            <person name="Martin F."/>
            <person name="Nordberg H.P."/>
            <person name="Cantor M.N."/>
            <person name="Hua S.X."/>
        </authorList>
    </citation>
    <scope>NUCLEOTIDE SEQUENCE [LARGE SCALE GENOMIC DNA]</scope>
    <source>
        <strain evidence="12 13">LaAM-08-1</strain>
    </source>
</reference>
<dbReference type="FunFam" id="3.30.230.70:FF:000017">
    <property type="entry name" value="Exosome complex component Rrp42"/>
    <property type="match status" value="1"/>
</dbReference>
<keyword evidence="13" id="KW-1185">Reference proteome</keyword>
<dbReference type="GO" id="GO:0071035">
    <property type="term" value="P:nuclear polyadenylation-dependent rRNA catabolic process"/>
    <property type="evidence" value="ECO:0007669"/>
    <property type="project" value="TreeGrafter"/>
</dbReference>
<protein>
    <recommendedName>
        <fullName evidence="9">Ribosomal RNA-processing protein 43</fullName>
    </recommendedName>
</protein>
<dbReference type="Pfam" id="PF03725">
    <property type="entry name" value="RNase_PH_C"/>
    <property type="match status" value="1"/>
</dbReference>
<dbReference type="AlphaFoldDB" id="A0A0C9XAJ4"/>
<evidence type="ECO:0000256" key="9">
    <source>
        <dbReference type="ARBA" id="ARBA00030617"/>
    </source>
</evidence>
<comment type="similarity">
    <text evidence="3">Belongs to the RNase PH family.</text>
</comment>
<dbReference type="Pfam" id="PF01138">
    <property type="entry name" value="RNase_PH"/>
    <property type="match status" value="1"/>
</dbReference>
<dbReference type="CDD" id="cd11369">
    <property type="entry name" value="RNase_PH_RRP43"/>
    <property type="match status" value="1"/>
</dbReference>
<dbReference type="PANTHER" id="PTHR11097">
    <property type="entry name" value="EXOSOME COMPLEX EXONUCLEASE RIBOSOMAL RNA PROCESSING PROTEIN"/>
    <property type="match status" value="1"/>
</dbReference>
<evidence type="ECO:0000256" key="7">
    <source>
        <dbReference type="ARBA" id="ARBA00022884"/>
    </source>
</evidence>
<gene>
    <name evidence="12" type="ORF">K443DRAFT_109889</name>
</gene>
<evidence type="ECO:0000256" key="1">
    <source>
        <dbReference type="ARBA" id="ARBA00004496"/>
    </source>
</evidence>
<accession>A0A0C9XAJ4</accession>
<dbReference type="Gene3D" id="3.30.230.70">
    <property type="entry name" value="GHMP Kinase, N-terminal domain"/>
    <property type="match status" value="1"/>
</dbReference>
<dbReference type="InterPro" id="IPR015847">
    <property type="entry name" value="ExoRNase_PH_dom2"/>
</dbReference>
<dbReference type="GO" id="GO:0000177">
    <property type="term" value="C:cytoplasmic exosome (RNase complex)"/>
    <property type="evidence" value="ECO:0007669"/>
    <property type="project" value="TreeGrafter"/>
</dbReference>
<reference evidence="13" key="2">
    <citation type="submission" date="2015-01" db="EMBL/GenBank/DDBJ databases">
        <title>Evolutionary Origins and Diversification of the Mycorrhizal Mutualists.</title>
        <authorList>
            <consortium name="DOE Joint Genome Institute"/>
            <consortium name="Mycorrhizal Genomics Consortium"/>
            <person name="Kohler A."/>
            <person name="Kuo A."/>
            <person name="Nagy L.G."/>
            <person name="Floudas D."/>
            <person name="Copeland A."/>
            <person name="Barry K.W."/>
            <person name="Cichocki N."/>
            <person name="Veneault-Fourrey C."/>
            <person name="LaButti K."/>
            <person name="Lindquist E.A."/>
            <person name="Lipzen A."/>
            <person name="Lundell T."/>
            <person name="Morin E."/>
            <person name="Murat C."/>
            <person name="Riley R."/>
            <person name="Ohm R."/>
            <person name="Sun H."/>
            <person name="Tunlid A."/>
            <person name="Henrissat B."/>
            <person name="Grigoriev I.V."/>
            <person name="Hibbett D.S."/>
            <person name="Martin F."/>
        </authorList>
    </citation>
    <scope>NUCLEOTIDE SEQUENCE [LARGE SCALE GENOMIC DNA]</scope>
    <source>
        <strain evidence="13">LaAM-08-1</strain>
    </source>
</reference>
<dbReference type="EMBL" id="KN838780">
    <property type="protein sequence ID" value="KIJ94731.1"/>
    <property type="molecule type" value="Genomic_DNA"/>
</dbReference>
<feature type="domain" description="Exoribonuclease phosphorolytic" evidence="10">
    <location>
        <begin position="36"/>
        <end position="169"/>
    </location>
</feature>
<dbReference type="GO" id="GO:0000467">
    <property type="term" value="P:exonucleolytic trimming to generate mature 3'-end of 5.8S rRNA from tricistronic rRNA transcript (SSU-rRNA, 5.8S rRNA, LSU-rRNA)"/>
    <property type="evidence" value="ECO:0007669"/>
    <property type="project" value="TreeGrafter"/>
</dbReference>
<evidence type="ECO:0000256" key="6">
    <source>
        <dbReference type="ARBA" id="ARBA00022835"/>
    </source>
</evidence>